<dbReference type="InterPro" id="IPR036188">
    <property type="entry name" value="FAD/NAD-bd_sf"/>
</dbReference>
<feature type="domain" description="FAD-dependent oxidoreductase 2 FAD-binding" evidence="10">
    <location>
        <begin position="9"/>
        <end position="538"/>
    </location>
</feature>
<reference evidence="11 14" key="1">
    <citation type="submission" date="2016-02" db="EMBL/GenBank/DDBJ databases">
        <authorList>
            <person name="Teng J.L."/>
            <person name="Tang Y."/>
            <person name="Huang Y."/>
            <person name="Guo F."/>
            <person name="Wei W."/>
            <person name="Chen J.H."/>
            <person name="Wong S.Y."/>
            <person name="Lau S.K."/>
            <person name="Woo P.C."/>
        </authorList>
    </citation>
    <scope>NUCLEOTIDE SEQUENCE [LARGE SCALE GENOMIC DNA]</scope>
    <source>
        <strain evidence="11 14">JCM 13375</strain>
    </source>
</reference>
<evidence type="ECO:0000256" key="1">
    <source>
        <dbReference type="ARBA" id="ARBA00001974"/>
    </source>
</evidence>
<dbReference type="Pfam" id="PF00890">
    <property type="entry name" value="FAD_binding_2"/>
    <property type="match status" value="1"/>
</dbReference>
<evidence type="ECO:0000313" key="13">
    <source>
        <dbReference type="Proteomes" id="UP000070258"/>
    </source>
</evidence>
<evidence type="ECO:0000256" key="6">
    <source>
        <dbReference type="ARBA" id="ARBA00051951"/>
    </source>
</evidence>
<reference evidence="13" key="2">
    <citation type="submission" date="2016-02" db="EMBL/GenBank/DDBJ databases">
        <authorList>
            <person name="Wen L."/>
            <person name="He K."/>
            <person name="Yang H."/>
        </authorList>
    </citation>
    <scope>NUCLEOTIDE SEQUENCE [LARGE SCALE GENOMIC DNA]</scope>
    <source>
        <strain evidence="13">JCM 15929</strain>
    </source>
</reference>
<comment type="caution">
    <text evidence="12">The sequence shown here is derived from an EMBL/GenBank/DDBJ whole genome shotgun (WGS) entry which is preliminary data.</text>
</comment>
<sequence length="574" mass="61809">MTAEATEYDVIVVGSGAAGMAAALKAADTGLSVLVVEKAEHYGGSTARSGGGVWIPGNEALMKAGIKDSPDEARKYLHAIIGDVVPAERIDTYIDRGPEVIEMMHRMSPLELTWVPGYSDYYPEAPGGRAHGRSCEPKPFDGKQLGDELKNLEPDYTKAPMNLVVTQADFKWLNLIMRHPKGVARALRVGARFYTAKARGKHLLGRGQALVAALRVGLQRANVPLWLNTPLVSIQQEGDRVTGVTVEHEGRPVVLTARRGVILAAGGFESSKEMRAQYQRQPIGTEWTNGVPANTGDAIRAGQAVGGALEFMDDAWWGPSIQLPKMAWFALSERSLPGSLMVNTAGERFVNESAPYVEAVHAMYGGEYGQGDGPGENVPAWLVFDQRYRNRYLFAGQSPRQPLPKRWFESGCMVRASSLAELAEKMGVPAEALTGTVERFNGFARAGRDEDFHRGESAYDHYYGDPRNKPNPSLAELATGPFYAARMVPGDLGTKGGLRTDVAGRVQREDGTVIDGLYAAGNTSSPVMGHTYAGPGATIGPAMVFAYLAVEDMARQESSTPAAAAPARAEEEIS</sequence>
<dbReference type="PRINTS" id="PR00469">
    <property type="entry name" value="PNDRDTASEII"/>
</dbReference>
<keyword evidence="4" id="KW-0560">Oxidoreductase</keyword>
<dbReference type="Proteomes" id="UP000070258">
    <property type="component" value="Unassembled WGS sequence"/>
</dbReference>
<name>A0A138AIT0_9ACTN</name>
<gene>
    <name evidence="12" type="ORF">AXK60_07240</name>
    <name evidence="11" type="ORF">AXK61_02140</name>
</gene>
<proteinExistence type="inferred from homology"/>
<organism evidence="12 13">
    <name type="scientific">Tsukamurella pseudospumae</name>
    <dbReference type="NCBI Taxonomy" id="239498"/>
    <lineage>
        <taxon>Bacteria</taxon>
        <taxon>Bacillati</taxon>
        <taxon>Actinomycetota</taxon>
        <taxon>Actinomycetes</taxon>
        <taxon>Mycobacteriales</taxon>
        <taxon>Tsukamurellaceae</taxon>
        <taxon>Tsukamurella</taxon>
    </lineage>
</organism>
<dbReference type="STRING" id="239498.AXK60_07240"/>
<keyword evidence="5" id="KW-0443">Lipid metabolism</keyword>
<dbReference type="PANTHER" id="PTHR43400:SF10">
    <property type="entry name" value="3-OXOSTEROID 1-DEHYDROGENASE"/>
    <property type="match status" value="1"/>
</dbReference>
<dbReference type="Gene3D" id="3.50.50.60">
    <property type="entry name" value="FAD/NAD(P)-binding domain"/>
    <property type="match status" value="2"/>
</dbReference>
<comment type="cofactor">
    <cofactor evidence="1">
        <name>FAD</name>
        <dbReference type="ChEBI" id="CHEBI:57692"/>
    </cofactor>
</comment>
<evidence type="ECO:0000256" key="9">
    <source>
        <dbReference type="ARBA" id="ARBA00069709"/>
    </source>
</evidence>
<reference evidence="12" key="3">
    <citation type="submission" date="2016-02" db="EMBL/GenBank/DDBJ databases">
        <authorList>
            <person name="Teng J.L."/>
            <person name="Yang Y."/>
            <person name="Huang Y."/>
            <person name="Guo F."/>
            <person name="Wei W."/>
            <person name="Chen J.H."/>
            <person name="Wong S.Y."/>
            <person name="Lau S.K."/>
            <person name="Woo P.C."/>
        </authorList>
    </citation>
    <scope>NUCLEOTIDE SEQUENCE</scope>
    <source>
        <strain evidence="12">JCM 15929</strain>
    </source>
</reference>
<dbReference type="EMBL" id="LSRE01000012">
    <property type="protein sequence ID" value="KXO98425.1"/>
    <property type="molecule type" value="Genomic_DNA"/>
</dbReference>
<evidence type="ECO:0000256" key="5">
    <source>
        <dbReference type="ARBA" id="ARBA00023221"/>
    </source>
</evidence>
<dbReference type="SUPFAM" id="SSF51905">
    <property type="entry name" value="FAD/NAD(P)-binding domain"/>
    <property type="match status" value="1"/>
</dbReference>
<dbReference type="InterPro" id="IPR050315">
    <property type="entry name" value="FAD-oxidoreductase_2"/>
</dbReference>
<keyword evidence="5" id="KW-0753">Steroid metabolism</keyword>
<comment type="similarity">
    <text evidence="7">Belongs to the FAD-dependent oxidoreductase 2 family. 3-oxosteroid dehydrogenase subfamily.</text>
</comment>
<dbReference type="GO" id="GO:0008202">
    <property type="term" value="P:steroid metabolic process"/>
    <property type="evidence" value="ECO:0007669"/>
    <property type="project" value="UniProtKB-KW"/>
</dbReference>
<evidence type="ECO:0000256" key="2">
    <source>
        <dbReference type="ARBA" id="ARBA00022630"/>
    </source>
</evidence>
<dbReference type="GO" id="GO:0047571">
    <property type="term" value="F:3-oxosteroid 1-dehydrogenase activity"/>
    <property type="evidence" value="ECO:0007669"/>
    <property type="project" value="UniProtKB-EC"/>
</dbReference>
<dbReference type="AlphaFoldDB" id="A0A138AIT0"/>
<evidence type="ECO:0000256" key="3">
    <source>
        <dbReference type="ARBA" id="ARBA00022827"/>
    </source>
</evidence>
<dbReference type="RefSeq" id="WP_068571293.1">
    <property type="nucleotide sequence ID" value="NZ_LSRE01000012.1"/>
</dbReference>
<evidence type="ECO:0000256" key="4">
    <source>
        <dbReference type="ARBA" id="ARBA00023002"/>
    </source>
</evidence>
<protein>
    <recommendedName>
        <fullName evidence="9">3-oxosteroid 1-dehydrogenase</fullName>
        <ecNumber evidence="8">1.3.99.4</ecNumber>
    </recommendedName>
</protein>
<evidence type="ECO:0000256" key="8">
    <source>
        <dbReference type="ARBA" id="ARBA00066536"/>
    </source>
</evidence>
<evidence type="ECO:0000313" key="12">
    <source>
        <dbReference type="EMBL" id="KXP10257.1"/>
    </source>
</evidence>
<dbReference type="Proteomes" id="UP000070409">
    <property type="component" value="Unassembled WGS sequence"/>
</dbReference>
<keyword evidence="14" id="KW-1185">Reference proteome</keyword>
<dbReference type="InterPro" id="IPR027477">
    <property type="entry name" value="Succ_DH/fumarate_Rdtase_cat_sf"/>
</dbReference>
<keyword evidence="3" id="KW-0274">FAD</keyword>
<accession>A0A138AIT0</accession>
<dbReference type="FunFam" id="3.50.50.60:FF:000208">
    <property type="entry name" value="3-ketosteroid dehydrogenase"/>
    <property type="match status" value="1"/>
</dbReference>
<evidence type="ECO:0000259" key="10">
    <source>
        <dbReference type="Pfam" id="PF00890"/>
    </source>
</evidence>
<comment type="catalytic activity">
    <reaction evidence="6">
        <text>a 3-oxosteroid + A = a 3-oxo-Delta(1)-steroid + AH2</text>
        <dbReference type="Rhea" id="RHEA:13329"/>
        <dbReference type="ChEBI" id="CHEBI:13193"/>
        <dbReference type="ChEBI" id="CHEBI:17499"/>
        <dbReference type="ChEBI" id="CHEBI:20156"/>
        <dbReference type="ChEBI" id="CHEBI:47788"/>
        <dbReference type="EC" id="1.3.99.4"/>
    </reaction>
</comment>
<dbReference type="NCBIfam" id="NF005882">
    <property type="entry name" value="PRK07843.1"/>
    <property type="match status" value="1"/>
</dbReference>
<dbReference type="OrthoDB" id="9813348at2"/>
<dbReference type="FunFam" id="3.50.50.60:FF:000240">
    <property type="entry name" value="3-ketosteroid-delta-1-dehydrogenase"/>
    <property type="match status" value="1"/>
</dbReference>
<dbReference type="PANTHER" id="PTHR43400">
    <property type="entry name" value="FUMARATE REDUCTASE"/>
    <property type="match status" value="1"/>
</dbReference>
<evidence type="ECO:0000313" key="11">
    <source>
        <dbReference type="EMBL" id="KXO98425.1"/>
    </source>
</evidence>
<dbReference type="InterPro" id="IPR003953">
    <property type="entry name" value="FAD-dep_OxRdtase_2_FAD-bd"/>
</dbReference>
<keyword evidence="2" id="KW-0285">Flavoprotein</keyword>
<dbReference type="SUPFAM" id="SSF56425">
    <property type="entry name" value="Succinate dehydrogenase/fumarate reductase flavoprotein, catalytic domain"/>
    <property type="match status" value="1"/>
</dbReference>
<dbReference type="EC" id="1.3.99.4" evidence="8"/>
<evidence type="ECO:0000256" key="7">
    <source>
        <dbReference type="ARBA" id="ARBA00061147"/>
    </source>
</evidence>
<dbReference type="EMBL" id="LSRF01000033">
    <property type="protein sequence ID" value="KXP10257.1"/>
    <property type="molecule type" value="Genomic_DNA"/>
</dbReference>
<evidence type="ECO:0000313" key="14">
    <source>
        <dbReference type="Proteomes" id="UP000070409"/>
    </source>
</evidence>